<dbReference type="PROSITE" id="PS50893">
    <property type="entry name" value="ABC_TRANSPORTER_2"/>
    <property type="match status" value="1"/>
</dbReference>
<dbReference type="PANTHER" id="PTHR43790:SF8">
    <property type="entry name" value="SUGAR ABC TRANSPORTER ATP-BINDING PROTEIN"/>
    <property type="match status" value="1"/>
</dbReference>
<keyword evidence="2 5" id="KW-0067">ATP-binding</keyword>
<dbReference type="RefSeq" id="WP_220207672.1">
    <property type="nucleotide sequence ID" value="NZ_BNJK01000001.1"/>
</dbReference>
<gene>
    <name evidence="5" type="ORF">KSF_071330</name>
</gene>
<reference evidence="5" key="1">
    <citation type="submission" date="2020-10" db="EMBL/GenBank/DDBJ databases">
        <title>Taxonomic study of unclassified bacteria belonging to the class Ktedonobacteria.</title>
        <authorList>
            <person name="Yabe S."/>
            <person name="Wang C.M."/>
            <person name="Zheng Y."/>
            <person name="Sakai Y."/>
            <person name="Cavaletti L."/>
            <person name="Monciardini P."/>
            <person name="Donadio S."/>
        </authorList>
    </citation>
    <scope>NUCLEOTIDE SEQUENCE</scope>
    <source>
        <strain evidence="5">ID150040</strain>
    </source>
</reference>
<organism evidence="5 6">
    <name type="scientific">Reticulibacter mediterranei</name>
    <dbReference type="NCBI Taxonomy" id="2778369"/>
    <lineage>
        <taxon>Bacteria</taxon>
        <taxon>Bacillati</taxon>
        <taxon>Chloroflexota</taxon>
        <taxon>Ktedonobacteria</taxon>
        <taxon>Ktedonobacterales</taxon>
        <taxon>Reticulibacteraceae</taxon>
        <taxon>Reticulibacter</taxon>
    </lineage>
</organism>
<proteinExistence type="predicted"/>
<evidence type="ECO:0000256" key="1">
    <source>
        <dbReference type="ARBA" id="ARBA00022741"/>
    </source>
</evidence>
<dbReference type="GO" id="GO:0005524">
    <property type="term" value="F:ATP binding"/>
    <property type="evidence" value="ECO:0007669"/>
    <property type="project" value="UniProtKB-KW"/>
</dbReference>
<evidence type="ECO:0000256" key="3">
    <source>
        <dbReference type="SAM" id="Coils"/>
    </source>
</evidence>
<keyword evidence="3" id="KW-0175">Coiled coil</keyword>
<feature type="domain" description="ABC transporter" evidence="4">
    <location>
        <begin position="6"/>
        <end position="246"/>
    </location>
</feature>
<dbReference type="InterPro" id="IPR050107">
    <property type="entry name" value="ABC_carbohydrate_import_ATPase"/>
</dbReference>
<dbReference type="Proteomes" id="UP000597444">
    <property type="component" value="Unassembled WGS sequence"/>
</dbReference>
<dbReference type="InterPro" id="IPR003593">
    <property type="entry name" value="AAA+_ATPase"/>
</dbReference>
<evidence type="ECO:0000313" key="5">
    <source>
        <dbReference type="EMBL" id="GHO97085.1"/>
    </source>
</evidence>
<keyword evidence="1" id="KW-0547">Nucleotide-binding</keyword>
<evidence type="ECO:0000313" key="6">
    <source>
        <dbReference type="Proteomes" id="UP000597444"/>
    </source>
</evidence>
<evidence type="ECO:0000259" key="4">
    <source>
        <dbReference type="PROSITE" id="PS50893"/>
    </source>
</evidence>
<feature type="coiled-coil region" evidence="3">
    <location>
        <begin position="258"/>
        <end position="289"/>
    </location>
</feature>
<dbReference type="AlphaFoldDB" id="A0A8J3IRB4"/>
<dbReference type="CDD" id="cd03216">
    <property type="entry name" value="ABC_Carb_Monos_I"/>
    <property type="match status" value="1"/>
</dbReference>
<dbReference type="EMBL" id="BNJK01000001">
    <property type="protein sequence ID" value="GHO97085.1"/>
    <property type="molecule type" value="Genomic_DNA"/>
</dbReference>
<accession>A0A8J3IRB4</accession>
<dbReference type="InterPro" id="IPR027417">
    <property type="entry name" value="P-loop_NTPase"/>
</dbReference>
<keyword evidence="6" id="KW-1185">Reference proteome</keyword>
<protein>
    <submittedName>
        <fullName evidence="5">Sugar ABC transporter ATP-binding protein</fullName>
    </submittedName>
</protein>
<dbReference type="SMART" id="SM00382">
    <property type="entry name" value="AAA"/>
    <property type="match status" value="1"/>
</dbReference>
<dbReference type="Pfam" id="PF00005">
    <property type="entry name" value="ABC_tran"/>
    <property type="match status" value="1"/>
</dbReference>
<comment type="caution">
    <text evidence="5">The sequence shown here is derived from an EMBL/GenBank/DDBJ whole genome shotgun (WGS) entry which is preliminary data.</text>
</comment>
<dbReference type="SUPFAM" id="SSF52540">
    <property type="entry name" value="P-loop containing nucleoside triphosphate hydrolases"/>
    <property type="match status" value="1"/>
</dbReference>
<dbReference type="InterPro" id="IPR003439">
    <property type="entry name" value="ABC_transporter-like_ATP-bd"/>
</dbReference>
<name>A0A8J3IRB4_9CHLR</name>
<dbReference type="Gene3D" id="3.40.50.300">
    <property type="entry name" value="P-loop containing nucleotide triphosphate hydrolases"/>
    <property type="match status" value="1"/>
</dbReference>
<dbReference type="PANTHER" id="PTHR43790">
    <property type="entry name" value="CARBOHYDRATE TRANSPORT ATP-BINDING PROTEIN MG119-RELATED"/>
    <property type="match status" value="1"/>
</dbReference>
<dbReference type="GO" id="GO:0016887">
    <property type="term" value="F:ATP hydrolysis activity"/>
    <property type="evidence" value="ECO:0007669"/>
    <property type="project" value="InterPro"/>
</dbReference>
<sequence>MSTPLIEVQHVSKYFGHVIALNDISMSVSAGEVMCLLGDNGAGKSTLIKILSGVHQPSEGHYLVEGKEVHFTSPRHALSAGIATVYQDLAMIPLMSISRNFFLGAEPTKGWGPLRRFNVAYADRVTREELAKMGIHVRDTAQPVGTLSGGERQSVAIARAVYFGAKVLILDEPTAALGVKEAGIVLRYIAQARARGLGVIFITHNPHHAYPIGDRFTLLNRGRSYGTFTKAEVSREEIVEMMAGGEELETLSHELAEFARTDSQLAEVARELEQEAQELQHGTQQSEKEGSL</sequence>
<evidence type="ECO:0000256" key="2">
    <source>
        <dbReference type="ARBA" id="ARBA00022840"/>
    </source>
</evidence>